<keyword evidence="5" id="KW-0808">Transferase</keyword>
<evidence type="ECO:0000256" key="8">
    <source>
        <dbReference type="ARBA" id="ARBA00022840"/>
    </source>
</evidence>
<evidence type="ECO:0000256" key="5">
    <source>
        <dbReference type="ARBA" id="ARBA00022679"/>
    </source>
</evidence>
<dbReference type="SUPFAM" id="SSF55781">
    <property type="entry name" value="GAF domain-like"/>
    <property type="match status" value="2"/>
</dbReference>
<accession>A0A7S4HA43</accession>
<dbReference type="EC" id="2.7.11.1" evidence="1"/>
<evidence type="ECO:0000256" key="7">
    <source>
        <dbReference type="ARBA" id="ARBA00022777"/>
    </source>
</evidence>
<dbReference type="GO" id="GO:0009881">
    <property type="term" value="F:photoreceptor activity"/>
    <property type="evidence" value="ECO:0007669"/>
    <property type="project" value="UniProtKB-KW"/>
</dbReference>
<dbReference type="PROSITE" id="PS50089">
    <property type="entry name" value="ZF_RING_2"/>
    <property type="match status" value="1"/>
</dbReference>
<dbReference type="SUPFAM" id="SSF55785">
    <property type="entry name" value="PYP-like sensor domain (PAS domain)"/>
    <property type="match status" value="2"/>
</dbReference>
<keyword evidence="3" id="KW-0600">Photoreceptor protein</keyword>
<dbReference type="GO" id="GO:0008270">
    <property type="term" value="F:zinc ion binding"/>
    <property type="evidence" value="ECO:0007669"/>
    <property type="project" value="UniProtKB-KW"/>
</dbReference>
<dbReference type="SMART" id="SM00065">
    <property type="entry name" value="GAF"/>
    <property type="match status" value="1"/>
</dbReference>
<dbReference type="GO" id="GO:0006355">
    <property type="term" value="P:regulation of DNA-templated transcription"/>
    <property type="evidence" value="ECO:0007669"/>
    <property type="project" value="InterPro"/>
</dbReference>
<dbReference type="GO" id="GO:0009584">
    <property type="term" value="P:detection of visible light"/>
    <property type="evidence" value="ECO:0007669"/>
    <property type="project" value="InterPro"/>
</dbReference>
<dbReference type="PROSITE" id="PS50046">
    <property type="entry name" value="PHYTOCHROME_2"/>
    <property type="match status" value="1"/>
</dbReference>
<keyword evidence="4" id="KW-0716">Sensory transduction</keyword>
<reference evidence="19" key="1">
    <citation type="submission" date="2021-01" db="EMBL/GenBank/DDBJ databases">
        <authorList>
            <person name="Corre E."/>
            <person name="Pelletier E."/>
            <person name="Niang G."/>
            <person name="Scheremetjew M."/>
            <person name="Finn R."/>
            <person name="Kale V."/>
            <person name="Holt S."/>
            <person name="Cochrane G."/>
            <person name="Meng A."/>
            <person name="Brown T."/>
            <person name="Cohen L."/>
        </authorList>
    </citation>
    <scope>NUCLEOTIDE SEQUENCE</scope>
    <source>
        <strain evidence="19">CCMP 2712</strain>
    </source>
</reference>
<evidence type="ECO:0000259" key="15">
    <source>
        <dbReference type="PROSITE" id="PS50011"/>
    </source>
</evidence>
<protein>
    <recommendedName>
        <fullName evidence="1">non-specific serine/threonine protein kinase</fullName>
        <ecNumber evidence="1">2.7.11.1</ecNumber>
    </recommendedName>
</protein>
<dbReference type="InterPro" id="IPR011009">
    <property type="entry name" value="Kinase-like_dom_sf"/>
</dbReference>
<dbReference type="InterPro" id="IPR035965">
    <property type="entry name" value="PAS-like_dom_sf"/>
</dbReference>
<comment type="catalytic activity">
    <reaction evidence="11">
        <text>L-threonyl-[protein] + ATP = O-phospho-L-threonyl-[protein] + ADP + H(+)</text>
        <dbReference type="Rhea" id="RHEA:46608"/>
        <dbReference type="Rhea" id="RHEA-COMP:11060"/>
        <dbReference type="Rhea" id="RHEA-COMP:11605"/>
        <dbReference type="ChEBI" id="CHEBI:15378"/>
        <dbReference type="ChEBI" id="CHEBI:30013"/>
        <dbReference type="ChEBI" id="CHEBI:30616"/>
        <dbReference type="ChEBI" id="CHEBI:61977"/>
        <dbReference type="ChEBI" id="CHEBI:456216"/>
        <dbReference type="EC" id="2.7.11.1"/>
    </reaction>
</comment>
<dbReference type="InterPro" id="IPR013515">
    <property type="entry name" value="Phytochrome_cen-reg"/>
</dbReference>
<evidence type="ECO:0000256" key="6">
    <source>
        <dbReference type="ARBA" id="ARBA00022741"/>
    </source>
</evidence>
<evidence type="ECO:0000259" key="18">
    <source>
        <dbReference type="PROSITE" id="PS50112"/>
    </source>
</evidence>
<keyword evidence="13" id="KW-0479">Metal-binding</keyword>
<dbReference type="PROSITE" id="PS50011">
    <property type="entry name" value="PROTEIN_KINASE_DOM"/>
    <property type="match status" value="1"/>
</dbReference>
<keyword evidence="7" id="KW-0418">Kinase</keyword>
<evidence type="ECO:0000256" key="14">
    <source>
        <dbReference type="PROSITE-ProRule" id="PRU10141"/>
    </source>
</evidence>
<dbReference type="PANTHER" id="PTHR44899">
    <property type="entry name" value="CAMK FAMILY PROTEIN KINASE"/>
    <property type="match status" value="1"/>
</dbReference>
<dbReference type="InterPro" id="IPR003018">
    <property type="entry name" value="GAF"/>
</dbReference>
<sequence length="1300" mass="143660">MSSSSQEFMSARARQLQADVLVHEVYESGGSNMSNESFGSSDSDFRFIPNEAEMEHYARVLNNPGQIMPHGVFLLVDESDKLKIKAASSNTDSILGWPCEELLGRAMLDLFEEKQRIETALVAKSLDLVNPITVNIAKRTDDDIGGTVNLIMHRAADGLVVDVEQLDPSENAFAAHQRVRAAIDRLNMMDSQQKLCEQVCNDFFDIFGYDRVMVYYFHEDCHGEVVAERTVENLDDSYLGLHYPATDLPQRIRDQYKSEHVRLIMDSNANHSDIIMLDKSKSSSTISLGGSTLRRAHKCHLEYLNNMGVTASIGLALVVKDQLWGLIIGHHMSPKFVSYQMRMAGDFLAQAFSMRVANLLDLEAHKRHDRNLELHAKLCDIMSEQGMNPGLRLKGLVSSAPNLMDLVPGVSGAAVSYQGRITSVGQTPGQTSIRMILNAVQARWMNSSDGKQVCCWDKMSDLSESFETFSNIAAGVLLVPVLEDGVLMLFRPELSTTIRWAGNPAAPASREKKTGAMHPRASFEIFSDAVKGQCAPWLKWQVDAASGLGLLVNDLGRGSDLPGTDLLERVADAQMKNKTEASSARTEMIHLMDSVKAPVFGLDCDLRIVQWNNMCVQLTGFTKEEAMGKNLLDLVPKKLQESLQSVLKHALRGEQVRAYEFSISKARASELPVIARQVDLLLNASGKYDTNGVCTGVNCVCQDITMQKMSKGKQEVLGAQLEQISKLAIQMQPNGFDATESQFEFMPNKEDALLGEGAFGKTYRMKNTIDDMAYAVKMINVKKLQRNGMSVQSLKREVQMLLQLNSAYIVRYYTCFMRKNGKYFCIVMELAAGGTLSELVKKRRAGEVPEERIRMLAHQMANALAHIHSKKMLHRDLKPDNVLLSGDGLEIKVTDFGLACVASSAGANSRAGTLTYSSPEKAGSKGYDSKDDIWALGCILVELITGVPLGARCAGGVFAFNKELIARTIAECKQESQRLGSVVEMLLSLQPNSRPSAEEVAVMLETKRSTRVTKEEAEEFCEEYLCSICQSLVVDAHTMCEDDHVFCGICLKQWLKTKQVCPTCRKPSTHIRRQKIVNNVAEKLAQKFLSPEELEERKEKQKASEVAMAEEATRVRNELSESSRGAGQVPWVYRSGVAQLGSGCTLLLHPGTGALVELFHINGWFRFRADRNAEPRWCNSCCIIGESDFGAPDIVEVLDAGQGRNVPYDGIEDLNQSDFWTSRVRSSKVVLSNADEETLILLPEGGLIWLSHYGMDKGLVVKSSLSASQDSSAIEVMTRDAARSMLGGDVDALLMSTQSG</sequence>
<keyword evidence="13" id="KW-0863">Zinc-finger</keyword>
<evidence type="ECO:0000259" key="16">
    <source>
        <dbReference type="PROSITE" id="PS50046"/>
    </source>
</evidence>
<dbReference type="Gene3D" id="3.30.450.20">
    <property type="entry name" value="PAS domain"/>
    <property type="match status" value="2"/>
</dbReference>
<dbReference type="InterPro" id="IPR001294">
    <property type="entry name" value="Phytochrome"/>
</dbReference>
<gene>
    <name evidence="19" type="ORF">GTHE00462_LOCUS1513</name>
</gene>
<evidence type="ECO:0000259" key="17">
    <source>
        <dbReference type="PROSITE" id="PS50089"/>
    </source>
</evidence>
<keyword evidence="10" id="KW-0675">Receptor</keyword>
<name>A0A7S4HA43_GUITH</name>
<dbReference type="SMART" id="SM00091">
    <property type="entry name" value="PAS"/>
    <property type="match status" value="2"/>
</dbReference>
<dbReference type="Pfam" id="PF08446">
    <property type="entry name" value="PAS_2"/>
    <property type="match status" value="1"/>
</dbReference>
<evidence type="ECO:0000256" key="9">
    <source>
        <dbReference type="ARBA" id="ARBA00022991"/>
    </source>
</evidence>
<keyword evidence="6 14" id="KW-0547">Nucleotide-binding</keyword>
<evidence type="ECO:0000256" key="2">
    <source>
        <dbReference type="ARBA" id="ARBA00022527"/>
    </source>
</evidence>
<dbReference type="EMBL" id="HBKN01001736">
    <property type="protein sequence ID" value="CAE2192202.1"/>
    <property type="molecule type" value="Transcribed_RNA"/>
</dbReference>
<dbReference type="Pfam" id="PF01590">
    <property type="entry name" value="GAF"/>
    <property type="match status" value="1"/>
</dbReference>
<dbReference type="SUPFAM" id="SSF56112">
    <property type="entry name" value="Protein kinase-like (PK-like)"/>
    <property type="match status" value="1"/>
</dbReference>
<dbReference type="PRINTS" id="PR01033">
    <property type="entry name" value="PHYTOCHROME"/>
</dbReference>
<comment type="catalytic activity">
    <reaction evidence="12">
        <text>L-seryl-[protein] + ATP = O-phospho-L-seryl-[protein] + ADP + H(+)</text>
        <dbReference type="Rhea" id="RHEA:17989"/>
        <dbReference type="Rhea" id="RHEA-COMP:9863"/>
        <dbReference type="Rhea" id="RHEA-COMP:11604"/>
        <dbReference type="ChEBI" id="CHEBI:15378"/>
        <dbReference type="ChEBI" id="CHEBI:29999"/>
        <dbReference type="ChEBI" id="CHEBI:30616"/>
        <dbReference type="ChEBI" id="CHEBI:83421"/>
        <dbReference type="ChEBI" id="CHEBI:456216"/>
        <dbReference type="EC" id="2.7.11.1"/>
    </reaction>
</comment>
<dbReference type="Gene3D" id="3.30.450.40">
    <property type="match status" value="1"/>
</dbReference>
<evidence type="ECO:0000256" key="12">
    <source>
        <dbReference type="ARBA" id="ARBA00048679"/>
    </source>
</evidence>
<dbReference type="InterPro" id="IPR017441">
    <property type="entry name" value="Protein_kinase_ATP_BS"/>
</dbReference>
<dbReference type="InterPro" id="IPR016132">
    <property type="entry name" value="Phyto_chromo_attachment"/>
</dbReference>
<dbReference type="CDD" id="cd00130">
    <property type="entry name" value="PAS"/>
    <property type="match status" value="1"/>
</dbReference>
<feature type="domain" description="RING-type" evidence="17">
    <location>
        <begin position="1026"/>
        <end position="1065"/>
    </location>
</feature>
<feature type="domain" description="Phytochrome chromophore attachment site" evidence="16">
    <location>
        <begin position="191"/>
        <end position="350"/>
    </location>
</feature>
<dbReference type="InterPro" id="IPR029016">
    <property type="entry name" value="GAF-like_dom_sf"/>
</dbReference>
<evidence type="ECO:0000256" key="4">
    <source>
        <dbReference type="ARBA" id="ARBA00022606"/>
    </source>
</evidence>
<dbReference type="SUPFAM" id="SSF57850">
    <property type="entry name" value="RING/U-box"/>
    <property type="match status" value="1"/>
</dbReference>
<organism evidence="19">
    <name type="scientific">Guillardia theta</name>
    <name type="common">Cryptophyte</name>
    <name type="synonym">Cryptomonas phi</name>
    <dbReference type="NCBI Taxonomy" id="55529"/>
    <lineage>
        <taxon>Eukaryota</taxon>
        <taxon>Cryptophyceae</taxon>
        <taxon>Pyrenomonadales</taxon>
        <taxon>Geminigeraceae</taxon>
        <taxon>Guillardia</taxon>
    </lineage>
</organism>
<dbReference type="PROSITE" id="PS00107">
    <property type="entry name" value="PROTEIN_KINASE_ATP"/>
    <property type="match status" value="1"/>
</dbReference>
<dbReference type="Pfam" id="PF00069">
    <property type="entry name" value="Pkinase"/>
    <property type="match status" value="1"/>
</dbReference>
<evidence type="ECO:0000256" key="1">
    <source>
        <dbReference type="ARBA" id="ARBA00012513"/>
    </source>
</evidence>
<dbReference type="InterPro" id="IPR013767">
    <property type="entry name" value="PAS_fold"/>
</dbReference>
<dbReference type="PANTHER" id="PTHR44899:SF3">
    <property type="entry name" value="SERINE_THREONINE-PROTEIN KINASE NEK1"/>
    <property type="match status" value="1"/>
</dbReference>
<keyword evidence="8 14" id="KW-0067">ATP-binding</keyword>
<dbReference type="NCBIfam" id="TIGR00229">
    <property type="entry name" value="sensory_box"/>
    <property type="match status" value="1"/>
</dbReference>
<dbReference type="InterPro" id="IPR008271">
    <property type="entry name" value="Ser/Thr_kinase_AS"/>
</dbReference>
<evidence type="ECO:0000256" key="11">
    <source>
        <dbReference type="ARBA" id="ARBA00047899"/>
    </source>
</evidence>
<dbReference type="SMART" id="SM00220">
    <property type="entry name" value="S_TKc"/>
    <property type="match status" value="1"/>
</dbReference>
<proteinExistence type="predicted"/>
<dbReference type="Pfam" id="PF13639">
    <property type="entry name" value="zf-RING_2"/>
    <property type="match status" value="1"/>
</dbReference>
<keyword evidence="2" id="KW-0723">Serine/threonine-protein kinase</keyword>
<dbReference type="Pfam" id="PF00989">
    <property type="entry name" value="PAS"/>
    <property type="match status" value="1"/>
</dbReference>
<dbReference type="InterPro" id="IPR000719">
    <property type="entry name" value="Prot_kinase_dom"/>
</dbReference>
<dbReference type="InterPro" id="IPR051131">
    <property type="entry name" value="NEK_Ser/Thr_kinase_NIMA"/>
</dbReference>
<keyword evidence="9" id="KW-0157">Chromophore</keyword>
<dbReference type="Gene3D" id="3.30.40.10">
    <property type="entry name" value="Zinc/RING finger domain, C3HC4 (zinc finger)"/>
    <property type="match status" value="1"/>
</dbReference>
<dbReference type="Pfam" id="PF00360">
    <property type="entry name" value="PHY"/>
    <property type="match status" value="1"/>
</dbReference>
<feature type="domain" description="PAS" evidence="18">
    <location>
        <begin position="584"/>
        <end position="654"/>
    </location>
</feature>
<feature type="domain" description="Protein kinase" evidence="15">
    <location>
        <begin position="748"/>
        <end position="1025"/>
    </location>
</feature>
<dbReference type="InterPro" id="IPR013083">
    <property type="entry name" value="Znf_RING/FYVE/PHD"/>
</dbReference>
<evidence type="ECO:0000256" key="10">
    <source>
        <dbReference type="ARBA" id="ARBA00023170"/>
    </source>
</evidence>
<dbReference type="InterPro" id="IPR013654">
    <property type="entry name" value="PAS_2"/>
</dbReference>
<dbReference type="GO" id="GO:0005524">
    <property type="term" value="F:ATP binding"/>
    <property type="evidence" value="ECO:0007669"/>
    <property type="project" value="UniProtKB-UniRule"/>
</dbReference>
<dbReference type="PROSITE" id="PS00108">
    <property type="entry name" value="PROTEIN_KINASE_ST"/>
    <property type="match status" value="1"/>
</dbReference>
<evidence type="ECO:0000256" key="3">
    <source>
        <dbReference type="ARBA" id="ARBA00022543"/>
    </source>
</evidence>
<dbReference type="InterPro" id="IPR043150">
    <property type="entry name" value="Phytochrome_PHY_sf"/>
</dbReference>
<evidence type="ECO:0000256" key="13">
    <source>
        <dbReference type="PROSITE-ProRule" id="PRU00175"/>
    </source>
</evidence>
<dbReference type="InterPro" id="IPR001841">
    <property type="entry name" value="Znf_RING"/>
</dbReference>
<dbReference type="Gene3D" id="3.30.450.270">
    <property type="match status" value="1"/>
</dbReference>
<dbReference type="GO" id="GO:0004674">
    <property type="term" value="F:protein serine/threonine kinase activity"/>
    <property type="evidence" value="ECO:0007669"/>
    <property type="project" value="UniProtKB-KW"/>
</dbReference>
<dbReference type="Gene3D" id="1.10.510.10">
    <property type="entry name" value="Transferase(Phosphotransferase) domain 1"/>
    <property type="match status" value="1"/>
</dbReference>
<dbReference type="InterPro" id="IPR000014">
    <property type="entry name" value="PAS"/>
</dbReference>
<dbReference type="PROSITE" id="PS50112">
    <property type="entry name" value="PAS"/>
    <property type="match status" value="1"/>
</dbReference>
<keyword evidence="13" id="KW-0862">Zinc</keyword>
<feature type="binding site" evidence="14">
    <location>
        <position position="777"/>
    </location>
    <ligand>
        <name>ATP</name>
        <dbReference type="ChEBI" id="CHEBI:30616"/>
    </ligand>
</feature>
<evidence type="ECO:0000313" key="19">
    <source>
        <dbReference type="EMBL" id="CAE2192202.1"/>
    </source>
</evidence>